<keyword evidence="3" id="KW-1185">Reference proteome</keyword>
<evidence type="ECO:0000313" key="2">
    <source>
        <dbReference type="EMBL" id="MFC6201182.1"/>
    </source>
</evidence>
<dbReference type="RefSeq" id="WP_137616885.1">
    <property type="nucleotide sequence ID" value="NZ_BJDI01000013.1"/>
</dbReference>
<sequence>MNNSLKVGLMIPTYNAGLEFEKVVKMIGKQKISFELRKIIIDSESEDETKKIAVDNGFETFDIDKELFTHGLVRQKAVNILKDCDFVFFMTQDVFLKAGALQSLFDFISRDPNILVAYGRQIVNENTENYFDAKDRTFNYPSRSLIKAKNDVNELGIKTVFSSDAFSIYNSKLLRKIGNFPSKIRFAEDMYIAARAIDAGYKIGYCADAMAIHSNRLNFYGLFRRYLSIGVFHAENTWIQKEYGSNESNGIKLVFAQIKEMINEGNIVKIPELILRTLIKYSGYTIGKIKGK</sequence>
<name>A0ABW1SI21_9LACO</name>
<evidence type="ECO:0000313" key="3">
    <source>
        <dbReference type="Proteomes" id="UP001596171"/>
    </source>
</evidence>
<dbReference type="Pfam" id="PF00535">
    <property type="entry name" value="Glycos_transf_2"/>
    <property type="match status" value="1"/>
</dbReference>
<dbReference type="InterPro" id="IPR001173">
    <property type="entry name" value="Glyco_trans_2-like"/>
</dbReference>
<dbReference type="CDD" id="cd00761">
    <property type="entry name" value="Glyco_tranf_GTA_type"/>
    <property type="match status" value="1"/>
</dbReference>
<dbReference type="InterPro" id="IPR029044">
    <property type="entry name" value="Nucleotide-diphossugar_trans"/>
</dbReference>
<accession>A0ABW1SI21</accession>
<reference evidence="3" key="1">
    <citation type="journal article" date="2019" name="Int. J. Syst. Evol. Microbiol.">
        <title>The Global Catalogue of Microorganisms (GCM) 10K type strain sequencing project: providing services to taxonomists for standard genome sequencing and annotation.</title>
        <authorList>
            <consortium name="The Broad Institute Genomics Platform"/>
            <consortium name="The Broad Institute Genome Sequencing Center for Infectious Disease"/>
            <person name="Wu L."/>
            <person name="Ma J."/>
        </authorList>
    </citation>
    <scope>NUCLEOTIDE SEQUENCE [LARGE SCALE GENOMIC DNA]</scope>
    <source>
        <strain evidence="3">CCM 8930</strain>
    </source>
</reference>
<dbReference type="SUPFAM" id="SSF53448">
    <property type="entry name" value="Nucleotide-diphospho-sugar transferases"/>
    <property type="match status" value="1"/>
</dbReference>
<dbReference type="Proteomes" id="UP001596171">
    <property type="component" value="Unassembled WGS sequence"/>
</dbReference>
<gene>
    <name evidence="2" type="ORF">ACFP1L_04610</name>
</gene>
<feature type="domain" description="Glycosyltransferase 2-like" evidence="1">
    <location>
        <begin position="10"/>
        <end position="177"/>
    </location>
</feature>
<protein>
    <submittedName>
        <fullName evidence="2">Glycosyltransferase family 2 protein</fullName>
    </submittedName>
</protein>
<comment type="caution">
    <text evidence="2">The sequence shown here is derived from an EMBL/GenBank/DDBJ whole genome shotgun (WGS) entry which is preliminary data.</text>
</comment>
<evidence type="ECO:0000259" key="1">
    <source>
        <dbReference type="Pfam" id="PF00535"/>
    </source>
</evidence>
<organism evidence="2 3">
    <name type="scientific">Lactiplantibacillus nangangensis</name>
    <dbReference type="NCBI Taxonomy" id="2559917"/>
    <lineage>
        <taxon>Bacteria</taxon>
        <taxon>Bacillati</taxon>
        <taxon>Bacillota</taxon>
        <taxon>Bacilli</taxon>
        <taxon>Lactobacillales</taxon>
        <taxon>Lactobacillaceae</taxon>
        <taxon>Lactiplantibacillus</taxon>
    </lineage>
</organism>
<dbReference type="Gene3D" id="3.90.550.10">
    <property type="entry name" value="Spore Coat Polysaccharide Biosynthesis Protein SpsA, Chain A"/>
    <property type="match status" value="1"/>
</dbReference>
<dbReference type="EMBL" id="JBHSSE010000009">
    <property type="protein sequence ID" value="MFC6201182.1"/>
    <property type="molecule type" value="Genomic_DNA"/>
</dbReference>
<proteinExistence type="predicted"/>